<dbReference type="GO" id="GO:0005829">
    <property type="term" value="C:cytosol"/>
    <property type="evidence" value="ECO:0007669"/>
    <property type="project" value="TreeGrafter"/>
</dbReference>
<keyword evidence="4 11" id="KW-0547">Nucleotide-binding</keyword>
<dbReference type="Pfam" id="PF05773">
    <property type="entry name" value="RWD"/>
    <property type="match status" value="1"/>
</dbReference>
<dbReference type="GO" id="GO:0004694">
    <property type="term" value="F:eukaryotic translation initiation factor 2alpha kinase activity"/>
    <property type="evidence" value="ECO:0007669"/>
    <property type="project" value="InterPro"/>
</dbReference>
<dbReference type="InterPro" id="IPR006575">
    <property type="entry name" value="RWD_dom"/>
</dbReference>
<dbReference type="Proteomes" id="UP000247702">
    <property type="component" value="Unassembled WGS sequence"/>
</dbReference>
<feature type="active site" description="Proton acceptor" evidence="10">
    <location>
        <position position="819"/>
    </location>
</feature>
<dbReference type="STRING" id="94130.A0A2Z6S6E4"/>
<dbReference type="GO" id="GO:1990625">
    <property type="term" value="P:negative regulation of cytoplasmic translational initiation in response to stress"/>
    <property type="evidence" value="ECO:0007669"/>
    <property type="project" value="TreeGrafter"/>
</dbReference>
<dbReference type="SUPFAM" id="SSF55681">
    <property type="entry name" value="Class II aaRS and biotin synthetases"/>
    <property type="match status" value="1"/>
</dbReference>
<dbReference type="InterPro" id="IPR008271">
    <property type="entry name" value="Ser/Thr_kinase_AS"/>
</dbReference>
<organism evidence="17 18">
    <name type="scientific">Rhizophagus clarus</name>
    <dbReference type="NCBI Taxonomy" id="94130"/>
    <lineage>
        <taxon>Eukaryota</taxon>
        <taxon>Fungi</taxon>
        <taxon>Fungi incertae sedis</taxon>
        <taxon>Mucoromycota</taxon>
        <taxon>Glomeromycotina</taxon>
        <taxon>Glomeromycetes</taxon>
        <taxon>Glomerales</taxon>
        <taxon>Glomeraceae</taxon>
        <taxon>Rhizophagus</taxon>
    </lineage>
</organism>
<dbReference type="EC" id="2.7.11.1" evidence="1"/>
<dbReference type="InterPro" id="IPR036621">
    <property type="entry name" value="Anticodon-bd_dom_sf"/>
</dbReference>
<dbReference type="InterPro" id="IPR016255">
    <property type="entry name" value="Gcn2"/>
</dbReference>
<dbReference type="InterPro" id="IPR016135">
    <property type="entry name" value="UBQ-conjugating_enzyme/RWD"/>
</dbReference>
<comment type="catalytic activity">
    <reaction evidence="8">
        <text>L-threonyl-[protein] + ATP = O-phospho-L-threonyl-[protein] + ADP + H(+)</text>
        <dbReference type="Rhea" id="RHEA:46608"/>
        <dbReference type="Rhea" id="RHEA-COMP:11060"/>
        <dbReference type="Rhea" id="RHEA-COMP:11605"/>
        <dbReference type="ChEBI" id="CHEBI:15378"/>
        <dbReference type="ChEBI" id="CHEBI:30013"/>
        <dbReference type="ChEBI" id="CHEBI:30616"/>
        <dbReference type="ChEBI" id="CHEBI:61977"/>
        <dbReference type="ChEBI" id="CHEBI:456216"/>
        <dbReference type="EC" id="2.7.11.1"/>
    </reaction>
</comment>
<dbReference type="PANTHER" id="PTHR11042">
    <property type="entry name" value="EUKARYOTIC TRANSLATION INITIATION FACTOR 2-ALPHA KINASE EIF2-ALPHA KINASE -RELATED"/>
    <property type="match status" value="1"/>
</dbReference>
<gene>
    <name evidence="17" type="ORF">RclHR1_08100001</name>
</gene>
<dbReference type="Gene3D" id="3.10.110.10">
    <property type="entry name" value="Ubiquitin Conjugating Enzyme"/>
    <property type="match status" value="1"/>
</dbReference>
<dbReference type="InterPro" id="IPR000719">
    <property type="entry name" value="Prot_kinase_dom"/>
</dbReference>
<evidence type="ECO:0000313" key="17">
    <source>
        <dbReference type="EMBL" id="GBC08433.1"/>
    </source>
</evidence>
<feature type="domain" description="Protein kinase" evidence="15">
    <location>
        <begin position="244"/>
        <end position="519"/>
    </location>
</feature>
<evidence type="ECO:0000256" key="14">
    <source>
        <dbReference type="SAM" id="MobiDB-lite"/>
    </source>
</evidence>
<feature type="domain" description="Protein kinase" evidence="15">
    <location>
        <begin position="593"/>
        <end position="970"/>
    </location>
</feature>
<keyword evidence="3" id="KW-0808">Transferase</keyword>
<dbReference type="SUPFAM" id="SSF56112">
    <property type="entry name" value="Protein kinase-like (PK-like)"/>
    <property type="match status" value="2"/>
</dbReference>
<dbReference type="PROSITE" id="PS00108">
    <property type="entry name" value="PROTEIN_KINASE_ST"/>
    <property type="match status" value="1"/>
</dbReference>
<dbReference type="InterPro" id="IPR017441">
    <property type="entry name" value="Protein_kinase_ATP_BS"/>
</dbReference>
<dbReference type="InterPro" id="IPR050339">
    <property type="entry name" value="CC_SR_Kinase"/>
</dbReference>
<dbReference type="Pfam" id="PF13393">
    <property type="entry name" value="tRNA-synt_His"/>
    <property type="match status" value="1"/>
</dbReference>
<keyword evidence="6 11" id="KW-0067">ATP-binding</keyword>
<keyword evidence="2" id="KW-0723">Serine/threonine-protein kinase</keyword>
<evidence type="ECO:0000256" key="12">
    <source>
        <dbReference type="PROSITE-ProRule" id="PRU10141"/>
    </source>
</evidence>
<dbReference type="SUPFAM" id="SSF54495">
    <property type="entry name" value="UBC-like"/>
    <property type="match status" value="1"/>
</dbReference>
<dbReference type="Pfam" id="PF00069">
    <property type="entry name" value="Pkinase"/>
    <property type="match status" value="3"/>
</dbReference>
<dbReference type="PROSITE" id="PS50908">
    <property type="entry name" value="RWD"/>
    <property type="match status" value="1"/>
</dbReference>
<dbReference type="Gene3D" id="3.30.930.10">
    <property type="entry name" value="Bira Bifunctional Protein, Domain 2"/>
    <property type="match status" value="1"/>
</dbReference>
<evidence type="ECO:0000256" key="11">
    <source>
        <dbReference type="PIRSR" id="PIRSR000660-2"/>
    </source>
</evidence>
<dbReference type="Pfam" id="PF12745">
    <property type="entry name" value="HGTP_anticodon2"/>
    <property type="match status" value="1"/>
</dbReference>
<dbReference type="GO" id="GO:0009893">
    <property type="term" value="P:positive regulation of metabolic process"/>
    <property type="evidence" value="ECO:0007669"/>
    <property type="project" value="UniProtKB-ARBA"/>
</dbReference>
<comment type="similarity">
    <text evidence="7">Belongs to the protein kinase superfamily. Ser/Thr protein kinase family. GCN2 subfamily.</text>
</comment>
<dbReference type="PANTHER" id="PTHR11042:SF136">
    <property type="entry name" value="EIF-2-ALPHA KINASE GCN2"/>
    <property type="match status" value="1"/>
</dbReference>
<dbReference type="PROSITE" id="PS50011">
    <property type="entry name" value="PROTEIN_KINASE_DOM"/>
    <property type="match status" value="2"/>
</dbReference>
<feature type="domain" description="RWD" evidence="16">
    <location>
        <begin position="18"/>
        <end position="131"/>
    </location>
</feature>
<evidence type="ECO:0000256" key="5">
    <source>
        <dbReference type="ARBA" id="ARBA00022777"/>
    </source>
</evidence>
<dbReference type="InterPro" id="IPR041715">
    <property type="entry name" value="HisRS-like_core"/>
</dbReference>
<keyword evidence="18" id="KW-1185">Reference proteome</keyword>
<evidence type="ECO:0000256" key="6">
    <source>
        <dbReference type="ARBA" id="ARBA00022840"/>
    </source>
</evidence>
<evidence type="ECO:0000259" key="16">
    <source>
        <dbReference type="PROSITE" id="PS50908"/>
    </source>
</evidence>
<dbReference type="EMBL" id="BEXD01004216">
    <property type="protein sequence ID" value="GBC08433.1"/>
    <property type="molecule type" value="Genomic_DNA"/>
</dbReference>
<evidence type="ECO:0000256" key="3">
    <source>
        <dbReference type="ARBA" id="ARBA00022679"/>
    </source>
</evidence>
<keyword evidence="5" id="KW-0418">Kinase</keyword>
<dbReference type="InterPro" id="IPR024435">
    <property type="entry name" value="HisRS-related_dom"/>
</dbReference>
<dbReference type="CDD" id="cd14046">
    <property type="entry name" value="STKc_EIF2AK4_GCN2_rpt2"/>
    <property type="match status" value="1"/>
</dbReference>
<evidence type="ECO:0000256" key="8">
    <source>
        <dbReference type="ARBA" id="ARBA00047899"/>
    </source>
</evidence>
<evidence type="ECO:0000256" key="4">
    <source>
        <dbReference type="ARBA" id="ARBA00022741"/>
    </source>
</evidence>
<dbReference type="SMART" id="SM00220">
    <property type="entry name" value="S_TKc"/>
    <property type="match status" value="2"/>
</dbReference>
<dbReference type="Gene3D" id="3.30.200.20">
    <property type="entry name" value="Phosphorylase Kinase, domain 1"/>
    <property type="match status" value="1"/>
</dbReference>
<dbReference type="PIRSF" id="PIRSF000660">
    <property type="entry name" value="Ser/Thr_PK_GCN2"/>
    <property type="match status" value="1"/>
</dbReference>
<feature type="compositionally biased region" description="Acidic residues" evidence="14">
    <location>
        <begin position="729"/>
        <end position="738"/>
    </location>
</feature>
<evidence type="ECO:0000313" key="18">
    <source>
        <dbReference type="Proteomes" id="UP000247702"/>
    </source>
</evidence>
<dbReference type="GO" id="GO:0005634">
    <property type="term" value="C:nucleus"/>
    <property type="evidence" value="ECO:0007669"/>
    <property type="project" value="TreeGrafter"/>
</dbReference>
<dbReference type="Gene3D" id="3.40.50.800">
    <property type="entry name" value="Anticodon-binding domain"/>
    <property type="match status" value="1"/>
</dbReference>
<evidence type="ECO:0000259" key="15">
    <source>
        <dbReference type="PROSITE" id="PS50011"/>
    </source>
</evidence>
<evidence type="ECO:0000256" key="1">
    <source>
        <dbReference type="ARBA" id="ARBA00012513"/>
    </source>
</evidence>
<proteinExistence type="inferred from homology"/>
<dbReference type="InterPro" id="IPR011009">
    <property type="entry name" value="Kinase-like_dom_sf"/>
</dbReference>
<dbReference type="InterPro" id="IPR045864">
    <property type="entry name" value="aa-tRNA-synth_II/BPL/LPL"/>
</dbReference>
<keyword evidence="13" id="KW-0175">Coiled coil</keyword>
<feature type="binding site" evidence="12">
    <location>
        <position position="626"/>
    </location>
    <ligand>
        <name>ATP</name>
        <dbReference type="ChEBI" id="CHEBI:30616"/>
    </ligand>
</feature>
<name>A0A2Z6S6E4_9GLOM</name>
<feature type="region of interest" description="Disordered" evidence="14">
    <location>
        <begin position="724"/>
        <end position="765"/>
    </location>
</feature>
<feature type="binding site" evidence="11">
    <location>
        <position position="625"/>
    </location>
    <ligand>
        <name>ATP</name>
        <dbReference type="ChEBI" id="CHEBI:30616"/>
    </ligand>
</feature>
<reference evidence="17 18" key="1">
    <citation type="submission" date="2017-11" db="EMBL/GenBank/DDBJ databases">
        <title>The genome of Rhizophagus clarus HR1 reveals common genetic basis of auxotrophy among arbuscular mycorrhizal fungi.</title>
        <authorList>
            <person name="Kobayashi Y."/>
        </authorList>
    </citation>
    <scope>NUCLEOTIDE SEQUENCE [LARGE SCALE GENOMIC DNA]</scope>
    <source>
        <strain evidence="17 18">HR1</strain>
    </source>
</reference>
<evidence type="ECO:0000256" key="9">
    <source>
        <dbReference type="ARBA" id="ARBA00048679"/>
    </source>
</evidence>
<evidence type="ECO:0000256" key="10">
    <source>
        <dbReference type="PIRSR" id="PIRSR000660-1"/>
    </source>
</evidence>
<dbReference type="SMART" id="SM00591">
    <property type="entry name" value="RWD"/>
    <property type="match status" value="1"/>
</dbReference>
<dbReference type="FunFam" id="3.10.110.10:FF:000050">
    <property type="entry name" value="eIF-2-alpha kinase GCN2"/>
    <property type="match status" value="1"/>
</dbReference>
<dbReference type="PROSITE" id="PS00107">
    <property type="entry name" value="PROTEIN_KINASE_ATP"/>
    <property type="match status" value="1"/>
</dbReference>
<evidence type="ECO:0000256" key="7">
    <source>
        <dbReference type="ARBA" id="ARBA00037982"/>
    </source>
</evidence>
<accession>A0A2Z6S6E4</accession>
<protein>
    <recommendedName>
        <fullName evidence="1">non-specific serine/threonine protein kinase</fullName>
        <ecNumber evidence="1">2.7.11.1</ecNumber>
    </recommendedName>
</protein>
<dbReference type="CDD" id="cd14012">
    <property type="entry name" value="PK_eIF2AK_GCN2_rpt1"/>
    <property type="match status" value="1"/>
</dbReference>
<dbReference type="Gene3D" id="1.10.510.10">
    <property type="entry name" value="Transferase(Phosphotransferase) domain 1"/>
    <property type="match status" value="2"/>
</dbReference>
<feature type="binding site" evidence="11">
    <location>
        <begin position="599"/>
        <end position="607"/>
    </location>
    <ligand>
        <name>ATP</name>
        <dbReference type="ChEBI" id="CHEBI:30616"/>
    </ligand>
</feature>
<comment type="caution">
    <text evidence="17">The sequence shown here is derived from an EMBL/GenBank/DDBJ whole genome shotgun (WGS) entry which is preliminary data.</text>
</comment>
<dbReference type="GO" id="GO:0000077">
    <property type="term" value="P:DNA damage checkpoint signaling"/>
    <property type="evidence" value="ECO:0007669"/>
    <property type="project" value="InterPro"/>
</dbReference>
<evidence type="ECO:0000256" key="13">
    <source>
        <dbReference type="SAM" id="Coils"/>
    </source>
</evidence>
<sequence length="1633" mass="187890">MNNSKKLSLQEAKQLQDDEIEAIKAIYMDDFEPVVNQNAWKQVVPTGHDFRLHLWPQEEELKKHVKVDLHVKFPKTYPRVSPEIKIENVQGLSSEQLKQLQVEVTRKVKESVGQEVVFMIAELVQEFITANNNGIPNVVVQPSFHAQMLSRNEQMSKIQKEKEMEKINKAKQIKEQEDLNLLQKIEEAKQRQKAKMEVEKQKRKLLTQELKCNDHNSMQFTTINFDSLIMLDPYDSECIPFKSVMLGPSIGKGPIGVTYIVQATNFQIKESTTPLRHILALKDIEITNPHYLELDGKRKLEEIERDLVSLKNLCHRNSVIIYESELKRCLTGWNLYILMEYAMGGTLVDLLKKCGVIRLSLAKEYMRQLLTALEYIHSNNFVHKDVKASNILFIEVPGTEDFIAKLSDIHYHRKLLDMHKDFSFTQKSYPEEINKWLAPEQESKPNLYSRKTDIWYMGIIFIQMLLGLKITQCYDSLDSLLGSSEHEIPDPVKNILKSMLQIDQRKRPTPLELLSNSFFDEGTTFSKDYVTIIDPSLKHMMSQGQPSLSIPFSFNRGNYNETVGGDGGKLPHRAISPPTSTQNVSFSRYKLDFEEQAFLGKGGFGEVVKARNKLDGRINVYYAVKKVLLNPNDIEKTKKILREVTTLSRLHHQYVVRYYTTWFEDSGSSNWNDAESFSEEITLASDEESPSKVNDEDYQDLDDDFDLMLEASSNRGYSQIHFGESLTSDSDDEFELQNEDSPKEVGGYGARNRTPGPGKKNNSKGEKTRILYIQMEYCENKTLRDIIDTGMNEDEGWKIFRQIVEGLAHIHRQGTIHRDLKPSNIFLDANGDVKIGDFGLATTNNAMFDPGSFRSIQMGNEDSMTGGIGTTLYVAPEVANNVTNVVNGTRYNQKVDIYSLGIIFFEICCKFSTEMERRMTIMNLRKPEIIFPTEFITTKNQNKIKLIKWCLQHNAKNRPTALEILKSELLPANIEDEHLQNFLRELAKPNTPYNRQLMSNLFTQSSDMSKDYTYDLNSGNNFDQLSTSLTYIRVRDHMIKTFRHHGAVELNTPLLMPKYNLYEEDKKAVYLIDADGGLVQLPYDLTVPFARYISRNNIMDLKRYTFDRVYRENIVGCQPRIIDEVDFDIVHSYPASMVAEAEIIKIVDEILLEFPPIKSINYVFYVNHANILQIIFDCCRIPEDLSRAVCGLLGQLDKKYPFSRIKAQLMNKYQLSKMMLDELALFDIKGDLEFVSSSLEKLIPSSSMKSQIREVFNGFKKLLDYTKSLGVNHEIIFVPLLVYNYHYYKNGIIFQVVNDNDRKDVLAGGGRYDWLIQQFRHPTIVSGKGRAKQIYGIGVSIAMQKIVFALENYQKAILNSKKVEEEKNLGFWAPRRCDVIVASFGKVSLLERLDLVKELWAYNIKADFMYEELTDPTHEILTTKCKDQGINWIVIMKHKIQDTAGASKDALMTVKIKNLIKKTEEEVLRSEVCMKLSSETTRADLIAQTDHLSTHDYTITSLSTSPESSSRLSVNVVVPPTQKNNKKMKHKQKKLLMDKAQDNISGIVEQIKCNSVPVLAVDLSKEILRKMSDCNVLEDESFKNKILDIAPLHQKEYVLEVQDILKKQRNQGHKHVWLHSHRDDFGILYQFFS</sequence>
<feature type="coiled-coil region" evidence="13">
    <location>
        <begin position="157"/>
        <end position="211"/>
    </location>
</feature>
<dbReference type="CDD" id="cd23823">
    <property type="entry name" value="RWD_GCN2"/>
    <property type="match status" value="1"/>
</dbReference>
<dbReference type="GO" id="GO:0005524">
    <property type="term" value="F:ATP binding"/>
    <property type="evidence" value="ECO:0007669"/>
    <property type="project" value="UniProtKB-UniRule"/>
</dbReference>
<comment type="catalytic activity">
    <reaction evidence="9">
        <text>L-seryl-[protein] + ATP = O-phospho-L-seryl-[protein] + ADP + H(+)</text>
        <dbReference type="Rhea" id="RHEA:17989"/>
        <dbReference type="Rhea" id="RHEA-COMP:9863"/>
        <dbReference type="Rhea" id="RHEA-COMP:11604"/>
        <dbReference type="ChEBI" id="CHEBI:15378"/>
        <dbReference type="ChEBI" id="CHEBI:29999"/>
        <dbReference type="ChEBI" id="CHEBI:30616"/>
        <dbReference type="ChEBI" id="CHEBI:83421"/>
        <dbReference type="ChEBI" id="CHEBI:456216"/>
        <dbReference type="EC" id="2.7.11.1"/>
    </reaction>
</comment>
<evidence type="ECO:0000256" key="2">
    <source>
        <dbReference type="ARBA" id="ARBA00022527"/>
    </source>
</evidence>